<feature type="region of interest" description="Disordered" evidence="1">
    <location>
        <begin position="625"/>
        <end position="757"/>
    </location>
</feature>
<feature type="compositionally biased region" description="Low complexity" evidence="1">
    <location>
        <begin position="98"/>
        <end position="110"/>
    </location>
</feature>
<organism evidence="3 4">
    <name type="scientific">Fusarium acuminatum</name>
    <dbReference type="NCBI Taxonomy" id="5515"/>
    <lineage>
        <taxon>Eukaryota</taxon>
        <taxon>Fungi</taxon>
        <taxon>Dikarya</taxon>
        <taxon>Ascomycota</taxon>
        <taxon>Pezizomycotina</taxon>
        <taxon>Sordariomycetes</taxon>
        <taxon>Hypocreomycetidae</taxon>
        <taxon>Hypocreales</taxon>
        <taxon>Nectriaceae</taxon>
        <taxon>Fusarium</taxon>
        <taxon>Fusarium tricinctum species complex</taxon>
    </lineage>
</organism>
<feature type="compositionally biased region" description="Polar residues" evidence="1">
    <location>
        <begin position="445"/>
        <end position="456"/>
    </location>
</feature>
<feature type="compositionally biased region" description="Basic and acidic residues" evidence="1">
    <location>
        <begin position="118"/>
        <end position="130"/>
    </location>
</feature>
<accession>A0ABZ2WWV4</accession>
<sequence length="795" mass="85926">MPYTPPSHRSPASSAPSSPVASRRSSLQSSPRPNLPRSASYLTKHRRTPSASALSDGSTGTLTPQGTSEDLKSMGTAVPSSVRQSPPPVTDDRTMPMGAIISPPDSASSGSDDEEQGPEIRGRKLDKALRDAVSQIPMPRSSSPERSQVQPQNATEHLQLRRKDGVHLSFSTSALDGLAKGRKMGHVRSATEPNAGLPKSDDNSISVSEEETDEDLLKKPQMVRKKSGELVRPALRASSRRRPSSMPGTPIFSKAVHFDSHLEHVRHFLQVDRPLAVSAGSSPIDAYESDTEYPFPGNGKQTARTPPFEWEILTTNFPHDSVVRKSLPVRLEKLWLSADQKSLLGSVAVANLAFSKAVTCRFTLDYWKTTSEVAADYSHEIRPRETPLGHDRFTFSIKLADTANLESKTLFLCVRYSVNGTEYWDNNANSNFQIDFRKKHLPMNGKNNFQGASSRPANGLPRSSRRTGSANQPRPKSMPVGFGDFGDDAKITFDQPIHEYLGESENSTGGLRLKSKSTGNLASDNISKDFGSPSGVAFSNRYDFGASLSAAVQAAKDKETSQDKDGLYMKANVRNSKPVLTVPEPVNNVKSQATAPGATSPNSTISSSSYEELVNKYCFVRSPEVRPSPIASGARRPPLGRPNRIIIPPSQWDGTATQKQNERFGSKQSSPDMKDGTLSGARFDGATGGNNHRRSHTTSLGSPNGHIQHAGHATHHSLLHGAFSPPSGASTPKDAFRAGSTSPSPRPSATARSASPAFMTFDGTPSNDLSYHVQQQMMDRFPWSGDGHAATAIRG</sequence>
<feature type="compositionally biased region" description="Low complexity" evidence="1">
    <location>
        <begin position="740"/>
        <end position="757"/>
    </location>
</feature>
<dbReference type="Pfam" id="PF03370">
    <property type="entry name" value="CBM_21"/>
    <property type="match status" value="1"/>
</dbReference>
<feature type="compositionally biased region" description="Low complexity" evidence="1">
    <location>
        <begin position="1"/>
        <end position="38"/>
    </location>
</feature>
<feature type="domain" description="CBM21" evidence="2">
    <location>
        <begin position="321"/>
        <end position="435"/>
    </location>
</feature>
<evidence type="ECO:0000256" key="1">
    <source>
        <dbReference type="SAM" id="MobiDB-lite"/>
    </source>
</evidence>
<keyword evidence="4" id="KW-1185">Reference proteome</keyword>
<dbReference type="PROSITE" id="PS51159">
    <property type="entry name" value="CBM21"/>
    <property type="match status" value="1"/>
</dbReference>
<feature type="compositionally biased region" description="Polar residues" evidence="1">
    <location>
        <begin position="140"/>
        <end position="156"/>
    </location>
</feature>
<protein>
    <submittedName>
        <fullName evidence="3">CBM21 domain-containing protein</fullName>
    </submittedName>
</protein>
<gene>
    <name evidence="3" type="ORF">QYS62_005247</name>
</gene>
<feature type="compositionally biased region" description="Polar residues" evidence="1">
    <location>
        <begin position="49"/>
        <end position="68"/>
    </location>
</feature>
<evidence type="ECO:0000313" key="3">
    <source>
        <dbReference type="EMBL" id="WZH44228.1"/>
    </source>
</evidence>
<proteinExistence type="predicted"/>
<dbReference type="InterPro" id="IPR050782">
    <property type="entry name" value="PP1_regulatory_subunit_3"/>
</dbReference>
<dbReference type="InterPro" id="IPR038175">
    <property type="entry name" value="CBM21_dom_sf"/>
</dbReference>
<dbReference type="PANTHER" id="PTHR12307:SF36">
    <property type="entry name" value="GLYCOGEN-BINDING SUBUNIT 76A"/>
    <property type="match status" value="1"/>
</dbReference>
<evidence type="ECO:0000259" key="2">
    <source>
        <dbReference type="PROSITE" id="PS51159"/>
    </source>
</evidence>
<feature type="region of interest" description="Disordered" evidence="1">
    <location>
        <begin position="1"/>
        <end position="165"/>
    </location>
</feature>
<feature type="region of interest" description="Disordered" evidence="1">
    <location>
        <begin position="181"/>
        <end position="250"/>
    </location>
</feature>
<dbReference type="InterPro" id="IPR005036">
    <property type="entry name" value="CBM21_dom"/>
</dbReference>
<reference evidence="3 4" key="1">
    <citation type="submission" date="2024-04" db="EMBL/GenBank/DDBJ databases">
        <title>Complete genome sequence of Fusarium acuminatum.</title>
        <authorList>
            <person name="Lan B."/>
        </authorList>
    </citation>
    <scope>NUCLEOTIDE SEQUENCE [LARGE SCALE GENOMIC DNA]</scope>
    <source>
        <strain evidence="3">1A</strain>
    </source>
</reference>
<dbReference type="EMBL" id="CP151262">
    <property type="protein sequence ID" value="WZH44228.1"/>
    <property type="molecule type" value="Genomic_DNA"/>
</dbReference>
<evidence type="ECO:0000313" key="4">
    <source>
        <dbReference type="Proteomes" id="UP001489902"/>
    </source>
</evidence>
<dbReference type="Proteomes" id="UP001489902">
    <property type="component" value="Chromosome 3"/>
</dbReference>
<name>A0ABZ2WWV4_9HYPO</name>
<dbReference type="Gene3D" id="2.60.40.2440">
    <property type="entry name" value="Carbohydrate binding type-21 domain"/>
    <property type="match status" value="1"/>
</dbReference>
<feature type="region of interest" description="Disordered" evidence="1">
    <location>
        <begin position="443"/>
        <end position="485"/>
    </location>
</feature>
<dbReference type="PANTHER" id="PTHR12307">
    <property type="entry name" value="PROTEIN PHOSPHATASE 1 REGULATORY SUBUNIT"/>
    <property type="match status" value="1"/>
</dbReference>